<keyword evidence="1 5" id="KW-0479">Metal-binding</keyword>
<dbReference type="SUPFAM" id="SSF57716">
    <property type="entry name" value="Glucocorticoid receptor-like (DNA-binding domain)"/>
    <property type="match status" value="1"/>
</dbReference>
<dbReference type="OrthoDB" id="1746725at2759"/>
<dbReference type="PANTHER" id="PTHR24205">
    <property type="entry name" value="FOUR AND A HALF LIM DOMAINS PROTEIN"/>
    <property type="match status" value="1"/>
</dbReference>
<evidence type="ECO:0000313" key="7">
    <source>
        <dbReference type="EMBL" id="CUG87779.1"/>
    </source>
</evidence>
<keyword evidence="8" id="KW-1185">Reference proteome</keyword>
<dbReference type="PROSITE" id="PS00478">
    <property type="entry name" value="LIM_DOMAIN_1"/>
    <property type="match status" value="2"/>
</dbReference>
<dbReference type="PANTHER" id="PTHR24205:SF16">
    <property type="entry name" value="GH01042P-RELATED"/>
    <property type="match status" value="1"/>
</dbReference>
<dbReference type="Gene3D" id="2.10.110.10">
    <property type="entry name" value="Cysteine Rich Protein"/>
    <property type="match status" value="3"/>
</dbReference>
<dbReference type="CDD" id="cd08368">
    <property type="entry name" value="LIM"/>
    <property type="match status" value="2"/>
</dbReference>
<keyword evidence="2" id="KW-0677">Repeat</keyword>
<dbReference type="PROSITE" id="PS00028">
    <property type="entry name" value="ZINC_FINGER_C2H2_1"/>
    <property type="match status" value="1"/>
</dbReference>
<dbReference type="InterPro" id="IPR001781">
    <property type="entry name" value="Znf_LIM"/>
</dbReference>
<feature type="domain" description="LIM zinc-binding" evidence="6">
    <location>
        <begin position="2"/>
        <end position="65"/>
    </location>
</feature>
<dbReference type="VEuPathDB" id="TriTrypDB:BSAL_11965"/>
<dbReference type="SMART" id="SM00132">
    <property type="entry name" value="LIM"/>
    <property type="match status" value="3"/>
</dbReference>
<dbReference type="Proteomes" id="UP000051952">
    <property type="component" value="Unassembled WGS sequence"/>
</dbReference>
<evidence type="ECO:0000256" key="1">
    <source>
        <dbReference type="ARBA" id="ARBA00022723"/>
    </source>
</evidence>
<gene>
    <name evidence="7" type="ORF">BSAL_11965</name>
</gene>
<proteinExistence type="predicted"/>
<evidence type="ECO:0000256" key="5">
    <source>
        <dbReference type="PROSITE-ProRule" id="PRU00125"/>
    </source>
</evidence>
<evidence type="ECO:0000313" key="8">
    <source>
        <dbReference type="Proteomes" id="UP000051952"/>
    </source>
</evidence>
<evidence type="ECO:0000256" key="2">
    <source>
        <dbReference type="ARBA" id="ARBA00022737"/>
    </source>
</evidence>
<evidence type="ECO:0000256" key="3">
    <source>
        <dbReference type="ARBA" id="ARBA00022833"/>
    </source>
</evidence>
<dbReference type="EMBL" id="CYKH01001592">
    <property type="protein sequence ID" value="CUG87779.1"/>
    <property type="molecule type" value="Genomic_DNA"/>
</dbReference>
<feature type="non-terminal residue" evidence="7">
    <location>
        <position position="1"/>
    </location>
</feature>
<evidence type="ECO:0000256" key="4">
    <source>
        <dbReference type="ARBA" id="ARBA00023038"/>
    </source>
</evidence>
<dbReference type="PROSITE" id="PS50023">
    <property type="entry name" value="LIM_DOMAIN_2"/>
    <property type="match status" value="2"/>
</dbReference>
<keyword evidence="3 5" id="KW-0862">Zinc</keyword>
<protein>
    <submittedName>
        <fullName evidence="7">Actin-binding LIM protein, putative</fullName>
    </submittedName>
</protein>
<dbReference type="AlphaFoldDB" id="A0A0S4JCP1"/>
<dbReference type="Pfam" id="PF00412">
    <property type="entry name" value="LIM"/>
    <property type="match status" value="3"/>
</dbReference>
<dbReference type="GO" id="GO:0046872">
    <property type="term" value="F:metal ion binding"/>
    <property type="evidence" value="ECO:0007669"/>
    <property type="project" value="UniProtKB-KW"/>
</dbReference>
<dbReference type="InterPro" id="IPR013087">
    <property type="entry name" value="Znf_C2H2_type"/>
</dbReference>
<name>A0A0S4JCP1_BODSA</name>
<feature type="domain" description="LIM zinc-binding" evidence="6">
    <location>
        <begin position="144"/>
        <end position="201"/>
    </location>
</feature>
<reference evidence="8" key="1">
    <citation type="submission" date="2015-09" db="EMBL/GenBank/DDBJ databases">
        <authorList>
            <consortium name="Pathogen Informatics"/>
        </authorList>
    </citation>
    <scope>NUCLEOTIDE SEQUENCE [LARGE SCALE GENOMIC DNA]</scope>
    <source>
        <strain evidence="8">Lake Konstanz</strain>
    </source>
</reference>
<keyword evidence="4 5" id="KW-0440">LIM domain</keyword>
<accession>A0A0S4JCP1</accession>
<organism evidence="7 8">
    <name type="scientific">Bodo saltans</name>
    <name type="common">Flagellated protozoan</name>
    <dbReference type="NCBI Taxonomy" id="75058"/>
    <lineage>
        <taxon>Eukaryota</taxon>
        <taxon>Discoba</taxon>
        <taxon>Euglenozoa</taxon>
        <taxon>Kinetoplastea</taxon>
        <taxon>Metakinetoplastina</taxon>
        <taxon>Eubodonida</taxon>
        <taxon>Bodonidae</taxon>
        <taxon>Bodo</taxon>
    </lineage>
</organism>
<evidence type="ECO:0000259" key="6">
    <source>
        <dbReference type="PROSITE" id="PS50023"/>
    </source>
</evidence>
<sequence length="201" mass="21957">DSPCGGCGKPMGYGDYTEALGKEFHVECFVCSVCKKDFPDNAYVDFNGKPAHSACTKNTKSTTEVIELCSGCNEPLKGGENCFRLKEEGGKLLQFHDRCVMCSDCGKPIGNAKYGLSHGKPVHLGCMHGAEVTKDAPDQFAEDDMCQRCNQRIQGQRKTVPGFGHYHLTCFRCCKCGLGIRTDQTFVKDTATGQPVCKNCM</sequence>